<evidence type="ECO:0000313" key="1">
    <source>
        <dbReference type="EMBL" id="KAJ3496846.1"/>
    </source>
</evidence>
<gene>
    <name evidence="1" type="ORF">NLG97_g2352</name>
</gene>
<name>A0ACC1R1E2_9HYPO</name>
<sequence>MYSPRPDPVTGTRTNRRLLRTDDLKARVNPDPSLSDPNYSRGNWKWRAEDDELDSQGASSSRDMTDDSTLKAISYRPSTFSNLPKLVNVCQTLLLSFTETLNYCHHIVDPTRLMEDFSIYTEHVRWGRPLNSAVVCLMLRVCACVLPCLPSDLRCNIEDDLQMPVQSLADQCHRAAVDLSEKIPVGETGLLQVQQLLLTSYWHSFQGDFHECWRALGAAIREAGEIGLNTESQAGGLSELDSDLRRRIWCILDIWDWHISTLFSRPQLINRRNCDVISPNLRLEPAPHPIHEMALQYQIIQTIDRKFGNINQSLKAADAREFQNTIHKWTGSFPTMFHITNPDTSMDEGHPWIAVQRQYLHVMAYTMILVPLRIYMSRAFDPANSQEEQRMRASGVDYCLKLRDAHMLLFHSTYPFCAKYHLAQFSLVDLGVTLCFTIMNDERQNLPKRDQVITVIGDVLQMLKHTQDAAGRPSLSYKTISKLVRRLPISQDEMQIIRCRAITVESDESSQIAAKSAQTSPQPTVVPAHETAAQDQPDMDIPMDSFDGPPTPVSIDAEPTSYKPVSSLERHDTALSNIHAELTPPLESANSNLLTIPGSHASIDTLGREQDSCDHHRLGCPVHMSTRPILEVFVERFLDSYGPEMPSAWQPLHWIHDGQPYQIWRVGAKARHTFPLLSNAFAAVSVAQFGRSISDWRLITSADTIYLSVLRSLQVAISQPERSRSDDVLMATILCAVYEGVSRTRPNGFLIHLLGILKLLEFRGARGHATGIAHGLFAELRCYFVFAAVTTRSPTFLAQPEWKHVPWSSAESSPKDMFQHLLDIMVELPALLSYADQINAYSGAKSAAEIGRLQQQLWTLGATVEQHLYQWKQEKADRYPGGKPRELDVKVEDALSFFPCRDQTTGEVGYATTFVYPDPVLAQAMCHYYAALILVFSADTRRRETERPDIYGLACSICRIMGYFARTVPSGLASRVAYPFRLAYDCLPDGGMEREYVDEAFRWIARRRFSHEWGSNLDGVSIRE</sequence>
<protein>
    <submittedName>
        <fullName evidence="1">Uncharacterized protein</fullName>
    </submittedName>
</protein>
<comment type="caution">
    <text evidence="1">The sequence shown here is derived from an EMBL/GenBank/DDBJ whole genome shotgun (WGS) entry which is preliminary data.</text>
</comment>
<dbReference type="EMBL" id="JANAKD010000156">
    <property type="protein sequence ID" value="KAJ3496846.1"/>
    <property type="molecule type" value="Genomic_DNA"/>
</dbReference>
<organism evidence="1 2">
    <name type="scientific">Lecanicillium saksenae</name>
    <dbReference type="NCBI Taxonomy" id="468837"/>
    <lineage>
        <taxon>Eukaryota</taxon>
        <taxon>Fungi</taxon>
        <taxon>Dikarya</taxon>
        <taxon>Ascomycota</taxon>
        <taxon>Pezizomycotina</taxon>
        <taxon>Sordariomycetes</taxon>
        <taxon>Hypocreomycetidae</taxon>
        <taxon>Hypocreales</taxon>
        <taxon>Cordycipitaceae</taxon>
        <taxon>Lecanicillium</taxon>
    </lineage>
</organism>
<keyword evidence="2" id="KW-1185">Reference proteome</keyword>
<accession>A0ACC1R1E2</accession>
<dbReference type="Proteomes" id="UP001148737">
    <property type="component" value="Unassembled WGS sequence"/>
</dbReference>
<evidence type="ECO:0000313" key="2">
    <source>
        <dbReference type="Proteomes" id="UP001148737"/>
    </source>
</evidence>
<proteinExistence type="predicted"/>
<reference evidence="1" key="1">
    <citation type="submission" date="2022-07" db="EMBL/GenBank/DDBJ databases">
        <title>Genome Sequence of Lecanicillium saksenae.</title>
        <authorList>
            <person name="Buettner E."/>
        </authorList>
    </citation>
    <scope>NUCLEOTIDE SEQUENCE</scope>
    <source>
        <strain evidence="1">VT-O1</strain>
    </source>
</reference>